<dbReference type="Proteomes" id="UP000614200">
    <property type="component" value="Unassembled WGS sequence"/>
</dbReference>
<proteinExistence type="predicted"/>
<reference evidence="1 2" key="1">
    <citation type="submission" date="2020-11" db="EMBL/GenBank/DDBJ databases">
        <title>Fusibacter basophilias sp. nov.</title>
        <authorList>
            <person name="Qiu D."/>
        </authorList>
    </citation>
    <scope>NUCLEOTIDE SEQUENCE [LARGE SCALE GENOMIC DNA]</scope>
    <source>
        <strain evidence="1 2">Q10-2</strain>
    </source>
</reference>
<comment type="caution">
    <text evidence="1">The sequence shown here is derived from an EMBL/GenBank/DDBJ whole genome shotgun (WGS) entry which is preliminary data.</text>
</comment>
<organism evidence="1 2">
    <name type="scientific">Fusibacter ferrireducens</name>
    <dbReference type="NCBI Taxonomy" id="2785058"/>
    <lineage>
        <taxon>Bacteria</taxon>
        <taxon>Bacillati</taxon>
        <taxon>Bacillota</taxon>
        <taxon>Clostridia</taxon>
        <taxon>Eubacteriales</taxon>
        <taxon>Eubacteriales Family XII. Incertae Sedis</taxon>
        <taxon>Fusibacter</taxon>
    </lineage>
</organism>
<evidence type="ECO:0000313" key="2">
    <source>
        <dbReference type="Proteomes" id="UP000614200"/>
    </source>
</evidence>
<sequence>MTKSNMDLYLEYINKRGSCLSVFRAIADKYELKSGIYPGSYIHITPSLCLSEMYYVDSDKKAIAFFKHQNDIEAYLDKNKCYTTAFDFQFEGADFTKPLGAKRGYYDLMISLYSGFISLHCKDYLRKGGVLLANDSHGDATLAFYDPDYAFIGVLVESEKGIEISGDTLDRYFKMKSEKKVDLDKVKKQMKGPNYRNQVEYYLFQKKV</sequence>
<dbReference type="EMBL" id="JADKNH010000001">
    <property type="protein sequence ID" value="MBF4691528.1"/>
    <property type="molecule type" value="Genomic_DNA"/>
</dbReference>
<keyword evidence="2" id="KW-1185">Reference proteome</keyword>
<gene>
    <name evidence="1" type="ORF">ISU02_00280</name>
</gene>
<protein>
    <submittedName>
        <fullName evidence="1">Uncharacterized protein</fullName>
    </submittedName>
</protein>
<evidence type="ECO:0000313" key="1">
    <source>
        <dbReference type="EMBL" id="MBF4691528.1"/>
    </source>
</evidence>
<name>A0ABR9ZM36_9FIRM</name>
<accession>A0ABR9ZM36</accession>
<dbReference type="RefSeq" id="WP_194699778.1">
    <property type="nucleotide sequence ID" value="NZ_JADKNH010000001.1"/>
</dbReference>